<dbReference type="EMBL" id="RHQL01000010">
    <property type="protein sequence ID" value="RRV08787.1"/>
    <property type="molecule type" value="Genomic_DNA"/>
</dbReference>
<dbReference type="Pfam" id="PF05853">
    <property type="entry name" value="BKACE"/>
    <property type="match status" value="1"/>
</dbReference>
<keyword evidence="4" id="KW-0862">Zinc</keyword>
<organism evidence="5 6">
    <name type="scientific">Stutzerimonas xanthomarina</name>
    <dbReference type="NCBI Taxonomy" id="271420"/>
    <lineage>
        <taxon>Bacteria</taxon>
        <taxon>Pseudomonadati</taxon>
        <taxon>Pseudomonadota</taxon>
        <taxon>Gammaproteobacteria</taxon>
        <taxon>Pseudomonadales</taxon>
        <taxon>Pseudomonadaceae</taxon>
        <taxon>Stutzerimonas</taxon>
    </lineage>
</organism>
<dbReference type="RefSeq" id="WP_125877934.1">
    <property type="nucleotide sequence ID" value="NZ_RHQL01000010.1"/>
</dbReference>
<dbReference type="Proteomes" id="UP000276506">
    <property type="component" value="Unassembled WGS sequence"/>
</dbReference>
<reference evidence="5 6" key="1">
    <citation type="submission" date="2018-10" db="EMBL/GenBank/DDBJ databases">
        <title>Transmission dynamics of multidrug resistant bacteria on intensive care unit surfaces.</title>
        <authorList>
            <person name="D'Souza A.W."/>
            <person name="Potter R.F."/>
            <person name="Wallace M."/>
            <person name="Shupe A."/>
            <person name="Patel S."/>
            <person name="Sun S."/>
            <person name="Gul D."/>
            <person name="Kwon J.H."/>
            <person name="Andleeb S."/>
            <person name="Burnham C.-A.D."/>
            <person name="Dantas G."/>
        </authorList>
    </citation>
    <scope>NUCLEOTIDE SEQUENCE [LARGE SCALE GENOMIC DNA]</scope>
    <source>
        <strain evidence="5 6">PX_177</strain>
    </source>
</reference>
<dbReference type="AlphaFoldDB" id="A0A3R8V588"/>
<dbReference type="PANTHER" id="PTHR37418:SF2">
    <property type="entry name" value="3-KETO-5-AMINOHEXANOATE CLEAVAGE ENZYME"/>
    <property type="match status" value="1"/>
</dbReference>
<evidence type="ECO:0000313" key="5">
    <source>
        <dbReference type="EMBL" id="RRV08787.1"/>
    </source>
</evidence>
<keyword evidence="3" id="KW-0479">Metal-binding</keyword>
<name>A0A3R8V588_9GAMM</name>
<keyword evidence="2" id="KW-0808">Transferase</keyword>
<evidence type="ECO:0000256" key="1">
    <source>
        <dbReference type="ARBA" id="ARBA00001947"/>
    </source>
</evidence>
<evidence type="ECO:0000256" key="4">
    <source>
        <dbReference type="ARBA" id="ARBA00022833"/>
    </source>
</evidence>
<dbReference type="InterPro" id="IPR013785">
    <property type="entry name" value="Aldolase_TIM"/>
</dbReference>
<dbReference type="Gene3D" id="3.20.20.70">
    <property type="entry name" value="Aldolase class I"/>
    <property type="match status" value="1"/>
</dbReference>
<sequence>MPKSVIITCATTGGVHTPTMSEYLPITPQEIADSSVEAAKAGASIIHLHARNPETGKPDPRPELFQDFMGQINRQSDAVLNVSTGGGLGMTREERLRAALAVSPEMASLNVGSMNFGIFPMKAKYSNWKHDWEPSFLDSTRDFIFRNTFADIEYIVKELGDGHGTRFEFECYDLGHLYNLAWIIEQGWVKPPFLIQIVFGVLGGVGADLDNLMHMHTVAQKLFGKDYEWSVLAAGKNQMAFATQAAMLGGNVRVGLEDSLFIGAGEKAKSNAEQVLKIRSIVENLGLKVATPEEARARLGLKGRDKITL</sequence>
<comment type="cofactor">
    <cofactor evidence="1">
        <name>Zn(2+)</name>
        <dbReference type="ChEBI" id="CHEBI:29105"/>
    </cofactor>
</comment>
<dbReference type="InterPro" id="IPR008567">
    <property type="entry name" value="BKACE"/>
</dbReference>
<protein>
    <submittedName>
        <fullName evidence="5">3-keto-5-aminohexanoate cleavage protein</fullName>
    </submittedName>
</protein>
<evidence type="ECO:0000256" key="2">
    <source>
        <dbReference type="ARBA" id="ARBA00022679"/>
    </source>
</evidence>
<evidence type="ECO:0000313" key="6">
    <source>
        <dbReference type="Proteomes" id="UP000276506"/>
    </source>
</evidence>
<dbReference type="GO" id="GO:0043720">
    <property type="term" value="F:3-keto-5-aminohexanoate cleavage activity"/>
    <property type="evidence" value="ECO:0007669"/>
    <property type="project" value="InterPro"/>
</dbReference>
<dbReference type="GO" id="GO:0046872">
    <property type="term" value="F:metal ion binding"/>
    <property type="evidence" value="ECO:0007669"/>
    <property type="project" value="UniProtKB-KW"/>
</dbReference>
<evidence type="ECO:0000256" key="3">
    <source>
        <dbReference type="ARBA" id="ARBA00022723"/>
    </source>
</evidence>
<comment type="caution">
    <text evidence="5">The sequence shown here is derived from an EMBL/GenBank/DDBJ whole genome shotgun (WGS) entry which is preliminary data.</text>
</comment>
<dbReference type="PANTHER" id="PTHR37418">
    <property type="entry name" value="3-KETO-5-AMINOHEXANOATE CLEAVAGE ENZYME-RELATED"/>
    <property type="match status" value="1"/>
</dbReference>
<proteinExistence type="predicted"/>
<gene>
    <name evidence="5" type="ORF">EGJ28_16085</name>
</gene>
<accession>A0A3R8V588</accession>